<evidence type="ECO:0000313" key="1">
    <source>
        <dbReference type="EMBL" id="MBW32877.1"/>
    </source>
</evidence>
<dbReference type="AlphaFoldDB" id="A0A2M3ZWE2"/>
<name>A0A2M3ZWE2_9DIPT</name>
<accession>A0A2M3ZWE2</accession>
<sequence length="69" mass="7611">MAASRVLGVYLSFVTPTIARSAINGRADTDNANTNTPGLLPGIRDRTSSCLPLSVIKKWRQPWWQLPDD</sequence>
<protein>
    <submittedName>
        <fullName evidence="1">Putative secreted peptide</fullName>
    </submittedName>
</protein>
<proteinExistence type="predicted"/>
<organism evidence="1">
    <name type="scientific">Anopheles braziliensis</name>
    <dbReference type="NCBI Taxonomy" id="58242"/>
    <lineage>
        <taxon>Eukaryota</taxon>
        <taxon>Metazoa</taxon>
        <taxon>Ecdysozoa</taxon>
        <taxon>Arthropoda</taxon>
        <taxon>Hexapoda</taxon>
        <taxon>Insecta</taxon>
        <taxon>Pterygota</taxon>
        <taxon>Neoptera</taxon>
        <taxon>Endopterygota</taxon>
        <taxon>Diptera</taxon>
        <taxon>Nematocera</taxon>
        <taxon>Culicoidea</taxon>
        <taxon>Culicidae</taxon>
        <taxon>Anophelinae</taxon>
        <taxon>Anopheles</taxon>
    </lineage>
</organism>
<dbReference type="EMBL" id="GGFM01012126">
    <property type="protein sequence ID" value="MBW32877.1"/>
    <property type="molecule type" value="Transcribed_RNA"/>
</dbReference>
<reference evidence="1" key="1">
    <citation type="submission" date="2018-01" db="EMBL/GenBank/DDBJ databases">
        <title>An insight into the sialome of Amazonian anophelines.</title>
        <authorList>
            <person name="Ribeiro J.M."/>
            <person name="Scarpassa V."/>
            <person name="Calvo E."/>
        </authorList>
    </citation>
    <scope>NUCLEOTIDE SEQUENCE</scope>
    <source>
        <tissue evidence="1">Salivary glands</tissue>
    </source>
</reference>